<feature type="domain" description="Protein kinase" evidence="11">
    <location>
        <begin position="18"/>
        <end position="270"/>
    </location>
</feature>
<dbReference type="FunFam" id="3.30.200.20:FF:000042">
    <property type="entry name" value="Aurora kinase A"/>
    <property type="match status" value="1"/>
</dbReference>
<dbReference type="PROSITE" id="PS50011">
    <property type="entry name" value="PROTEIN_KINASE_DOM"/>
    <property type="match status" value="1"/>
</dbReference>
<feature type="compositionally biased region" description="Low complexity" evidence="10">
    <location>
        <begin position="711"/>
        <end position="722"/>
    </location>
</feature>
<dbReference type="OMA" id="GCFQEPL"/>
<dbReference type="InterPro" id="IPR008271">
    <property type="entry name" value="Ser/Thr_kinase_AS"/>
</dbReference>
<keyword evidence="4" id="KW-0479">Metal-binding</keyword>
<evidence type="ECO:0000256" key="1">
    <source>
        <dbReference type="ARBA" id="ARBA00001946"/>
    </source>
</evidence>
<keyword evidence="5 9" id="KW-0547">Nucleotide-binding</keyword>
<dbReference type="InterPro" id="IPR017441">
    <property type="entry name" value="Protein_kinase_ATP_BS"/>
</dbReference>
<evidence type="ECO:0000256" key="2">
    <source>
        <dbReference type="ARBA" id="ARBA00012513"/>
    </source>
</evidence>
<feature type="compositionally biased region" description="Low complexity" evidence="10">
    <location>
        <begin position="652"/>
        <end position="674"/>
    </location>
</feature>
<name>A0A152A640_TIELA</name>
<feature type="compositionally biased region" description="Low complexity" evidence="10">
    <location>
        <begin position="555"/>
        <end position="566"/>
    </location>
</feature>
<dbReference type="InterPro" id="IPR000719">
    <property type="entry name" value="Prot_kinase_dom"/>
</dbReference>
<comment type="cofactor">
    <cofactor evidence="1">
        <name>Mg(2+)</name>
        <dbReference type="ChEBI" id="CHEBI:18420"/>
    </cofactor>
</comment>
<evidence type="ECO:0000313" key="13">
    <source>
        <dbReference type="Proteomes" id="UP000076078"/>
    </source>
</evidence>
<keyword evidence="6 9" id="KW-0067">ATP-binding</keyword>
<keyword evidence="7" id="KW-0460">Magnesium</keyword>
<feature type="compositionally biased region" description="Polar residues" evidence="10">
    <location>
        <begin position="389"/>
        <end position="398"/>
    </location>
</feature>
<dbReference type="GO" id="GO:0005524">
    <property type="term" value="F:ATP binding"/>
    <property type="evidence" value="ECO:0007669"/>
    <property type="project" value="UniProtKB-UniRule"/>
</dbReference>
<feature type="region of interest" description="Disordered" evidence="10">
    <location>
        <begin position="554"/>
        <end position="680"/>
    </location>
</feature>
<dbReference type="SMART" id="SM00220">
    <property type="entry name" value="S_TKc"/>
    <property type="match status" value="1"/>
</dbReference>
<organism evidence="12 13">
    <name type="scientific">Tieghemostelium lacteum</name>
    <name type="common">Slime mold</name>
    <name type="synonym">Dictyostelium lacteum</name>
    <dbReference type="NCBI Taxonomy" id="361077"/>
    <lineage>
        <taxon>Eukaryota</taxon>
        <taxon>Amoebozoa</taxon>
        <taxon>Evosea</taxon>
        <taxon>Eumycetozoa</taxon>
        <taxon>Dictyostelia</taxon>
        <taxon>Dictyosteliales</taxon>
        <taxon>Raperosteliaceae</taxon>
        <taxon>Tieghemostelium</taxon>
    </lineage>
</organism>
<feature type="compositionally biased region" description="Polar residues" evidence="10">
    <location>
        <begin position="575"/>
        <end position="589"/>
    </location>
</feature>
<dbReference type="EMBL" id="LODT01000006">
    <property type="protein sequence ID" value="KYR01692.1"/>
    <property type="molecule type" value="Genomic_DNA"/>
</dbReference>
<feature type="region of interest" description="Disordered" evidence="10">
    <location>
        <begin position="695"/>
        <end position="734"/>
    </location>
</feature>
<dbReference type="SUPFAM" id="SSF56112">
    <property type="entry name" value="Protein kinase-like (PK-like)"/>
    <property type="match status" value="1"/>
</dbReference>
<feature type="compositionally biased region" description="Basic and acidic residues" evidence="10">
    <location>
        <begin position="314"/>
        <end position="324"/>
    </location>
</feature>
<dbReference type="STRING" id="361077.A0A152A640"/>
<dbReference type="Pfam" id="PF00069">
    <property type="entry name" value="Pkinase"/>
    <property type="match status" value="1"/>
</dbReference>
<feature type="binding site" evidence="9">
    <location>
        <position position="47"/>
    </location>
    <ligand>
        <name>ATP</name>
        <dbReference type="ChEBI" id="CHEBI:30616"/>
    </ligand>
</feature>
<dbReference type="InterPro" id="IPR050629">
    <property type="entry name" value="STE20/SPS1-PAK"/>
</dbReference>
<feature type="region of interest" description="Disordered" evidence="10">
    <location>
        <begin position="376"/>
        <end position="521"/>
    </location>
</feature>
<dbReference type="InParanoid" id="A0A152A640"/>
<evidence type="ECO:0000256" key="8">
    <source>
        <dbReference type="ARBA" id="ARBA00025754"/>
    </source>
</evidence>
<dbReference type="CDD" id="cd06627">
    <property type="entry name" value="STKc_Cdc7_like"/>
    <property type="match status" value="1"/>
</dbReference>
<keyword evidence="3" id="KW-0808">Transferase</keyword>
<dbReference type="AlphaFoldDB" id="A0A152A640"/>
<proteinExistence type="inferred from homology"/>
<dbReference type="InterPro" id="IPR011009">
    <property type="entry name" value="Kinase-like_dom_sf"/>
</dbReference>
<dbReference type="GO" id="GO:0046872">
    <property type="term" value="F:metal ion binding"/>
    <property type="evidence" value="ECO:0007669"/>
    <property type="project" value="UniProtKB-KW"/>
</dbReference>
<dbReference type="GO" id="GO:0004674">
    <property type="term" value="F:protein serine/threonine kinase activity"/>
    <property type="evidence" value="ECO:0007669"/>
    <property type="project" value="UniProtKB-EC"/>
</dbReference>
<feature type="compositionally biased region" description="Polar residues" evidence="10">
    <location>
        <begin position="486"/>
        <end position="498"/>
    </location>
</feature>
<dbReference type="Gene3D" id="1.10.510.10">
    <property type="entry name" value="Transferase(Phosphotransferase) domain 1"/>
    <property type="match status" value="1"/>
</dbReference>
<evidence type="ECO:0000256" key="3">
    <source>
        <dbReference type="ARBA" id="ARBA00022679"/>
    </source>
</evidence>
<dbReference type="FunFam" id="1.10.510.10:FF:000946">
    <property type="entry name" value="Probable serine/threonine-protein kinase DDB_G0284251"/>
    <property type="match status" value="1"/>
</dbReference>
<dbReference type="PROSITE" id="PS00108">
    <property type="entry name" value="PROTEIN_KINASE_ST"/>
    <property type="match status" value="1"/>
</dbReference>
<evidence type="ECO:0000256" key="5">
    <source>
        <dbReference type="ARBA" id="ARBA00022741"/>
    </source>
</evidence>
<evidence type="ECO:0000256" key="10">
    <source>
        <dbReference type="SAM" id="MobiDB-lite"/>
    </source>
</evidence>
<feature type="compositionally biased region" description="Low complexity" evidence="10">
    <location>
        <begin position="506"/>
        <end position="515"/>
    </location>
</feature>
<dbReference type="GO" id="GO:0005737">
    <property type="term" value="C:cytoplasm"/>
    <property type="evidence" value="ECO:0007669"/>
    <property type="project" value="TreeGrafter"/>
</dbReference>
<evidence type="ECO:0000313" key="12">
    <source>
        <dbReference type="EMBL" id="KYR01692.1"/>
    </source>
</evidence>
<gene>
    <name evidence="12" type="ORF">DLAC_11488</name>
</gene>
<feature type="compositionally biased region" description="Polar residues" evidence="10">
    <location>
        <begin position="633"/>
        <end position="650"/>
    </location>
</feature>
<accession>A0A152A640</accession>
<dbReference type="PANTHER" id="PTHR48012:SF26">
    <property type="entry name" value="SERINE_THREONINE-PROTEIN KINASE DDB_G0283821-RELATED"/>
    <property type="match status" value="1"/>
</dbReference>
<comment type="caution">
    <text evidence="12">The sequence shown here is derived from an EMBL/GenBank/DDBJ whole genome shotgun (WGS) entry which is preliminary data.</text>
</comment>
<dbReference type="OrthoDB" id="266718at2759"/>
<dbReference type="Proteomes" id="UP000076078">
    <property type="component" value="Unassembled WGS sequence"/>
</dbReference>
<dbReference type="PROSITE" id="PS00107">
    <property type="entry name" value="PROTEIN_KINASE_ATP"/>
    <property type="match status" value="1"/>
</dbReference>
<keyword evidence="13" id="KW-1185">Reference proteome</keyword>
<evidence type="ECO:0000256" key="4">
    <source>
        <dbReference type="ARBA" id="ARBA00022723"/>
    </source>
</evidence>
<feature type="region of interest" description="Disordered" evidence="10">
    <location>
        <begin position="280"/>
        <end position="324"/>
    </location>
</feature>
<comment type="similarity">
    <text evidence="8">Belongs to the protein kinase superfamily. STE Ser/Thr protein kinase family.</text>
</comment>
<evidence type="ECO:0000256" key="7">
    <source>
        <dbReference type="ARBA" id="ARBA00022842"/>
    </source>
</evidence>
<evidence type="ECO:0000256" key="6">
    <source>
        <dbReference type="ARBA" id="ARBA00022840"/>
    </source>
</evidence>
<evidence type="ECO:0000259" key="11">
    <source>
        <dbReference type="PROSITE" id="PS50011"/>
    </source>
</evidence>
<sequence length="820" mass="89884">MMENSMESINSTDSFSKYQIGESVGKGAFGKVYKALNTETGDFCAIKQIEKSIISEKQLPSIIQEIKLLQTLQHVNIVKFIESYETPKYLYFALEFIEGGSLGKMIKRYGNIQEPLISRYICQVLRGLEYLHGKGVIHRDIKSDNILITKEGIIKLADFGSCTYSAIDRKLTVVGTPFWMAPEVIQMDMNARSTACDIWSLGCTLLELLTGNPPYWELGTMPAMFAMVNDPHPPLPPNISPELKHFLQACFVRDINRRPTASQLLEHPWIRQYYIEHSEVTKHHQQHHPGSTKKSNSSLSVEYYSGDEQEDFESGDHANESPKELRERVQLLENQKKEMNKNIKKLKVYCISAMRDNKTMKALIKDLVSERDGYMLKLGLTPPPPPPILSQTSNTPTRSALEHANELLSHQQQQQPSHRDSPSTKHSRSSSAPISPPLKIATTSPSPSTTGAQIGSMGDKPSDRTSILDNGFFHPPPEDVHGIDNHSPTTDFLLSSPLSERKVNLSTSNPSNPNPKSLHRHSKPIKFSETLINQQDQSSNSLGAHFSSNNLNVYSTTSSTQSPTETDIYLKKSGGSINSSPFNQPQVSFGGQLVFDLNQQPSNNNNNNIQLSSSPLGGNNSLKSKKPPPSLVKESSQKSLLPPLTATSILASPGRKGSISSSSDSLTPPRKSSLSGGGGMLHSADLKNLTIGGGMVGQLSGSGEHSDDEGSSYGSGFLSSSGHYPHGGEDNQSVPPVESVVVNVQPPRVGDECKVKCGDGWYDAIVELVSGSTFVVTIKPFNIKREVSHSDVTLAPLQFPVTTTKKKSKFNLFGRSSTKS</sequence>
<feature type="compositionally biased region" description="Low complexity" evidence="10">
    <location>
        <begin position="597"/>
        <end position="622"/>
    </location>
</feature>
<dbReference type="EC" id="2.7.11.1" evidence="2"/>
<reference evidence="12 13" key="1">
    <citation type="submission" date="2015-12" db="EMBL/GenBank/DDBJ databases">
        <title>Dictyostelia acquired genes for synthesis and detection of signals that induce cell-type specialization by lateral gene transfer from prokaryotes.</title>
        <authorList>
            <person name="Gloeckner G."/>
            <person name="Schaap P."/>
        </authorList>
    </citation>
    <scope>NUCLEOTIDE SEQUENCE [LARGE SCALE GENOMIC DNA]</scope>
    <source>
        <strain evidence="12 13">TK</strain>
    </source>
</reference>
<dbReference type="PANTHER" id="PTHR48012">
    <property type="entry name" value="STERILE20-LIKE KINASE, ISOFORM B-RELATED"/>
    <property type="match status" value="1"/>
</dbReference>
<protein>
    <recommendedName>
        <fullName evidence="2">non-specific serine/threonine protein kinase</fullName>
        <ecNumber evidence="2">2.7.11.1</ecNumber>
    </recommendedName>
</protein>
<evidence type="ECO:0000256" key="9">
    <source>
        <dbReference type="PROSITE-ProRule" id="PRU10141"/>
    </source>
</evidence>